<dbReference type="GO" id="GO:0016874">
    <property type="term" value="F:ligase activity"/>
    <property type="evidence" value="ECO:0007669"/>
    <property type="project" value="UniProtKB-KW"/>
</dbReference>
<dbReference type="GO" id="GO:0005524">
    <property type="term" value="F:ATP binding"/>
    <property type="evidence" value="ECO:0007669"/>
    <property type="project" value="UniProtKB-UniRule"/>
</dbReference>
<dbReference type="FunFam" id="3.30.1490.20:FF:000003">
    <property type="entry name" value="acetyl-CoA carboxylase isoform X1"/>
    <property type="match status" value="1"/>
</dbReference>
<feature type="compositionally biased region" description="Basic and acidic residues" evidence="7">
    <location>
        <begin position="953"/>
        <end position="979"/>
    </location>
</feature>
<sequence>MAGVLRLTRWVGGLRGSLLPTQGSHHVQQGARYTSAPSTVLINKILIANRGEIACRVMRTARKLGIRTVAVYSDADQDSMHVAMADESYNIGPAPSQESYLNMKKIMAVAKNTGAQAIHPGYGFLSENTEFADLCQQERVIFIGPPSSAIRDMGIKSTSKHIMSAAGVPIIEGYHGEDQSVERLKAEAEKIGYPVMVKAVRGGGGKGMRIVMTEAEFEEQLESAKREALKSFNDEIMLVEKFVDTPRHVEVQVFGDQHGNVVYLFERDCSVQRRHQKIIEEAPAPGLTEEVRRRLGEAAVRAAKAVNYVGAGTVEFIMDKDQNFYFMEMNTRLQVEHPVTEMVTHTDLVEWQIKAAAGEPLPVTQEEIRLTGHAFEARIYAEDPANNFMPGAGPLVHLATPAADDTVRIETGVRAGDEVSVHYDPMIAKLVVWGPDRPAALNKLKHCLTQYNIVGLANNVTFLSQLSSHSEFAVGNVHTGFIDLHESQLFPERQPLPHELLCQAALALLLLEEDQMRLSSVMSQEVKIHISYGGEDTYIMQIADHSYEVSGFLQSGGSMEELRCTIDGSRSTARIALHGNSLHIFSMDGPCEIQLPTPKYLEKLRGRGAGSTGGAVAPMPGVIEKVYVKDGDTVEKGDPLMVMIAMKMEATGNYTQIVTEEYPYTASATVYSGSSYIVLNVLAPSRKDPCTSMWSLWRTPHALEKLAEGRESVSVVSRQGKALFYLRYRSAQTQCVAMSISLTQGRFFAIQKTEAHNRKHISVLNKIERKRTDFLTRQLEKTRQAEEYRVKQQRQKLTKSLSKIEGLRRGLMRKLSLQSQGQNPYEGDMSSNYGRYGGMTLDAIKKDTDRWFKPKDPKVERMKKSQDLLREGRRDGRIIAYESLPAILSLPEQRKEEERQKREKKRELLPETPEKSPEYDPLPKEAEKARSGRFETVRKRRRSSVSPKLKLPPLKDLKEMKKEDAFSFLKPRDDREDSLRFPPIGNGRETEVNTGKRDAATETDLPPLKSHKSGKGNHKSKAKQWNKGAHGVLPPVIEN</sequence>
<dbReference type="SMART" id="SM00878">
    <property type="entry name" value="Biotin_carb_C"/>
    <property type="match status" value="1"/>
</dbReference>
<feature type="compositionally biased region" description="Basic and acidic residues" evidence="7">
    <location>
        <begin position="892"/>
        <end position="937"/>
    </location>
</feature>
<dbReference type="SUPFAM" id="SSF51246">
    <property type="entry name" value="Rudiment single hybrid motif"/>
    <property type="match status" value="1"/>
</dbReference>
<keyword evidence="2" id="KW-0436">Ligase</keyword>
<feature type="domain" description="ATP-grasp" evidence="8">
    <location>
        <begin position="160"/>
        <end position="357"/>
    </location>
</feature>
<evidence type="ECO:0000256" key="5">
    <source>
        <dbReference type="ARBA" id="ARBA00023267"/>
    </source>
</evidence>
<keyword evidence="5" id="KW-0092">Biotin</keyword>
<evidence type="ECO:0000256" key="6">
    <source>
        <dbReference type="PROSITE-ProRule" id="PRU00409"/>
    </source>
</evidence>
<dbReference type="InterPro" id="IPR050856">
    <property type="entry name" value="Biotin_carboxylase_complex"/>
</dbReference>
<dbReference type="NCBIfam" id="NF006367">
    <property type="entry name" value="PRK08591.1"/>
    <property type="match status" value="1"/>
</dbReference>
<dbReference type="Pfam" id="PF00364">
    <property type="entry name" value="Biotin_lipoyl"/>
    <property type="match status" value="1"/>
</dbReference>
<evidence type="ECO:0000256" key="3">
    <source>
        <dbReference type="ARBA" id="ARBA00022741"/>
    </source>
</evidence>
<dbReference type="PROSITE" id="PS50979">
    <property type="entry name" value="BC"/>
    <property type="match status" value="1"/>
</dbReference>
<gene>
    <name evidence="10" type="ORF">BRAFLDRAFT_124863</name>
</gene>
<dbReference type="InterPro" id="IPR005479">
    <property type="entry name" value="CPAse_ATP-bd"/>
</dbReference>
<dbReference type="PANTHER" id="PTHR18866:SF33">
    <property type="entry name" value="METHYLCROTONOYL-COA CARBOXYLASE SUBUNIT ALPHA, MITOCHONDRIAL-RELATED"/>
    <property type="match status" value="1"/>
</dbReference>
<dbReference type="InterPro" id="IPR016185">
    <property type="entry name" value="PreATP-grasp_dom_sf"/>
</dbReference>
<dbReference type="InterPro" id="IPR011053">
    <property type="entry name" value="Single_hybrid_motif"/>
</dbReference>
<organism>
    <name type="scientific">Branchiostoma floridae</name>
    <name type="common">Florida lancelet</name>
    <name type="synonym">Amphioxus</name>
    <dbReference type="NCBI Taxonomy" id="7739"/>
    <lineage>
        <taxon>Eukaryota</taxon>
        <taxon>Metazoa</taxon>
        <taxon>Chordata</taxon>
        <taxon>Cephalochordata</taxon>
        <taxon>Leptocardii</taxon>
        <taxon>Amphioxiformes</taxon>
        <taxon>Branchiostomatidae</taxon>
        <taxon>Branchiostoma</taxon>
    </lineage>
</organism>
<accession>C3ZEU8</accession>
<dbReference type="Pfam" id="PF02785">
    <property type="entry name" value="Biotin_carb_C"/>
    <property type="match status" value="1"/>
</dbReference>
<dbReference type="InParanoid" id="C3ZEU8"/>
<dbReference type="CDD" id="cd06850">
    <property type="entry name" value="biotinyl_domain"/>
    <property type="match status" value="1"/>
</dbReference>
<proteinExistence type="predicted"/>
<feature type="domain" description="Biotin carboxylation" evidence="9">
    <location>
        <begin position="41"/>
        <end position="487"/>
    </location>
</feature>
<dbReference type="InterPro" id="IPR005482">
    <property type="entry name" value="Biotin_COase_C"/>
</dbReference>
<dbReference type="SUPFAM" id="SSF51230">
    <property type="entry name" value="Single hybrid motif"/>
    <property type="match status" value="1"/>
</dbReference>
<evidence type="ECO:0000313" key="10">
    <source>
        <dbReference type="EMBL" id="EEN49254.1"/>
    </source>
</evidence>
<evidence type="ECO:0000259" key="9">
    <source>
        <dbReference type="PROSITE" id="PS50979"/>
    </source>
</evidence>
<dbReference type="PROSITE" id="PS00867">
    <property type="entry name" value="CPSASE_2"/>
    <property type="match status" value="1"/>
</dbReference>
<evidence type="ECO:0008006" key="11">
    <source>
        <dbReference type="Google" id="ProtNLM"/>
    </source>
</evidence>
<dbReference type="InterPro" id="IPR011054">
    <property type="entry name" value="Rudment_hybrid_motif"/>
</dbReference>
<dbReference type="STRING" id="7739.C3ZEU8"/>
<dbReference type="AlphaFoldDB" id="C3ZEU8"/>
<evidence type="ECO:0000256" key="4">
    <source>
        <dbReference type="ARBA" id="ARBA00022840"/>
    </source>
</evidence>
<feature type="compositionally biased region" description="Basic and acidic residues" evidence="7">
    <location>
        <begin position="988"/>
        <end position="1000"/>
    </location>
</feature>
<dbReference type="Gene3D" id="3.30.470.20">
    <property type="entry name" value="ATP-grasp fold, B domain"/>
    <property type="match status" value="1"/>
</dbReference>
<feature type="region of interest" description="Disordered" evidence="7">
    <location>
        <begin position="892"/>
        <end position="1039"/>
    </location>
</feature>
<evidence type="ECO:0000256" key="2">
    <source>
        <dbReference type="ARBA" id="ARBA00022598"/>
    </source>
</evidence>
<dbReference type="SUPFAM" id="SSF52440">
    <property type="entry name" value="PreATP-grasp domain"/>
    <property type="match status" value="1"/>
</dbReference>
<dbReference type="FunFam" id="3.30.470.20:FF:000028">
    <property type="entry name" value="Methylcrotonoyl-CoA carboxylase subunit alpha, mitochondrial"/>
    <property type="match status" value="1"/>
</dbReference>
<keyword evidence="4 6" id="KW-0067">ATP-binding</keyword>
<dbReference type="EMBL" id="GG666612">
    <property type="protein sequence ID" value="EEN49254.1"/>
    <property type="molecule type" value="Genomic_DNA"/>
</dbReference>
<keyword evidence="3 6" id="KW-0547">Nucleotide-binding</keyword>
<dbReference type="InterPro" id="IPR011761">
    <property type="entry name" value="ATP-grasp"/>
</dbReference>
<dbReference type="eggNOG" id="KOG0238">
    <property type="taxonomic scope" value="Eukaryota"/>
</dbReference>
<dbReference type="Gene3D" id="2.40.50.100">
    <property type="match status" value="1"/>
</dbReference>
<dbReference type="Pfam" id="PF02786">
    <property type="entry name" value="CPSase_L_D2"/>
    <property type="match status" value="1"/>
</dbReference>
<feature type="compositionally biased region" description="Basic residues" evidence="7">
    <location>
        <begin position="1009"/>
        <end position="1024"/>
    </location>
</feature>
<comment type="cofactor">
    <cofactor evidence="1">
        <name>biotin</name>
        <dbReference type="ChEBI" id="CHEBI:57586"/>
    </cofactor>
</comment>
<dbReference type="FunFam" id="3.40.50.20:FF:000010">
    <property type="entry name" value="Propionyl-CoA carboxylase subunit alpha"/>
    <property type="match status" value="1"/>
</dbReference>
<evidence type="ECO:0000256" key="7">
    <source>
        <dbReference type="SAM" id="MobiDB-lite"/>
    </source>
</evidence>
<name>C3ZEU8_BRAFL</name>
<dbReference type="PROSITE" id="PS50975">
    <property type="entry name" value="ATP_GRASP"/>
    <property type="match status" value="1"/>
</dbReference>
<evidence type="ECO:0000256" key="1">
    <source>
        <dbReference type="ARBA" id="ARBA00001953"/>
    </source>
</evidence>
<dbReference type="InterPro" id="IPR011764">
    <property type="entry name" value="Biotin_carboxylation_dom"/>
</dbReference>
<protein>
    <recommendedName>
        <fullName evidence="11">Methylcrotonoyl-CoA carboxylase 1</fullName>
    </recommendedName>
</protein>
<dbReference type="Pfam" id="PF00289">
    <property type="entry name" value="Biotin_carb_N"/>
    <property type="match status" value="1"/>
</dbReference>
<reference evidence="10" key="1">
    <citation type="journal article" date="2008" name="Nature">
        <title>The amphioxus genome and the evolution of the chordate karyotype.</title>
        <authorList>
            <consortium name="US DOE Joint Genome Institute (JGI-PGF)"/>
            <person name="Putnam N.H."/>
            <person name="Butts T."/>
            <person name="Ferrier D.E.K."/>
            <person name="Furlong R.F."/>
            <person name="Hellsten U."/>
            <person name="Kawashima T."/>
            <person name="Robinson-Rechavi M."/>
            <person name="Shoguchi E."/>
            <person name="Terry A."/>
            <person name="Yu J.-K."/>
            <person name="Benito-Gutierrez E.L."/>
            <person name="Dubchak I."/>
            <person name="Garcia-Fernandez J."/>
            <person name="Gibson-Brown J.J."/>
            <person name="Grigoriev I.V."/>
            <person name="Horton A.C."/>
            <person name="de Jong P.J."/>
            <person name="Jurka J."/>
            <person name="Kapitonov V.V."/>
            <person name="Kohara Y."/>
            <person name="Kuroki Y."/>
            <person name="Lindquist E."/>
            <person name="Lucas S."/>
            <person name="Osoegawa K."/>
            <person name="Pennacchio L.A."/>
            <person name="Salamov A.A."/>
            <person name="Satou Y."/>
            <person name="Sauka-Spengler T."/>
            <person name="Schmutz J."/>
            <person name="Shin-I T."/>
            <person name="Toyoda A."/>
            <person name="Bronner-Fraser M."/>
            <person name="Fujiyama A."/>
            <person name="Holland L.Z."/>
            <person name="Holland P.W.H."/>
            <person name="Satoh N."/>
            <person name="Rokhsar D.S."/>
        </authorList>
    </citation>
    <scope>NUCLEOTIDE SEQUENCE [LARGE SCALE GENOMIC DNA]</scope>
    <source>
        <strain evidence="10">S238N-H82</strain>
        <tissue evidence="10">Testes</tissue>
    </source>
</reference>
<dbReference type="InterPro" id="IPR005481">
    <property type="entry name" value="BC-like_N"/>
</dbReference>
<dbReference type="PANTHER" id="PTHR18866">
    <property type="entry name" value="CARBOXYLASE:PYRUVATE/ACETYL-COA/PROPIONYL-COA CARBOXYLASE"/>
    <property type="match status" value="1"/>
</dbReference>
<dbReference type="InterPro" id="IPR000089">
    <property type="entry name" value="Biotin_lipoyl"/>
</dbReference>
<dbReference type="GO" id="GO:0046872">
    <property type="term" value="F:metal ion binding"/>
    <property type="evidence" value="ECO:0007669"/>
    <property type="project" value="InterPro"/>
</dbReference>
<dbReference type="SUPFAM" id="SSF56059">
    <property type="entry name" value="Glutathione synthetase ATP-binding domain-like"/>
    <property type="match status" value="1"/>
</dbReference>
<evidence type="ECO:0000259" key="8">
    <source>
        <dbReference type="PROSITE" id="PS50975"/>
    </source>
</evidence>